<proteinExistence type="predicted"/>
<dbReference type="RefSeq" id="XP_022285877.1">
    <property type="nucleotide sequence ID" value="XM_022429106.1"/>
</dbReference>
<dbReference type="AlphaFoldDB" id="A0A219ARR1"/>
<reference evidence="2 3" key="1">
    <citation type="journal article" date="2016" name="PLoS Pathog.">
        <title>Biosynthesis of antibiotic leucinostatins in bio-control fungus Purpureocillium lilacinum and their inhibition on phytophthora revealed by genome mining.</title>
        <authorList>
            <person name="Wang G."/>
            <person name="Liu Z."/>
            <person name="Lin R."/>
            <person name="Li E."/>
            <person name="Mao Z."/>
            <person name="Ling J."/>
            <person name="Yang Y."/>
            <person name="Yin W.B."/>
            <person name="Xie B."/>
        </authorList>
    </citation>
    <scope>NUCLEOTIDE SEQUENCE [LARGE SCALE GENOMIC DNA]</scope>
    <source>
        <strain evidence="2">170</strain>
    </source>
</reference>
<organism evidence="2 3">
    <name type="scientific">Pochonia chlamydosporia 170</name>
    <dbReference type="NCBI Taxonomy" id="1380566"/>
    <lineage>
        <taxon>Eukaryota</taxon>
        <taxon>Fungi</taxon>
        <taxon>Dikarya</taxon>
        <taxon>Ascomycota</taxon>
        <taxon>Pezizomycotina</taxon>
        <taxon>Sordariomycetes</taxon>
        <taxon>Hypocreomycetidae</taxon>
        <taxon>Hypocreales</taxon>
        <taxon>Clavicipitaceae</taxon>
        <taxon>Pochonia</taxon>
    </lineage>
</organism>
<name>A0A219ARR1_METCM</name>
<accession>A0A219ARR1</accession>
<evidence type="ECO:0000256" key="1">
    <source>
        <dbReference type="SAM" id="MobiDB-lite"/>
    </source>
</evidence>
<dbReference type="Proteomes" id="UP000078397">
    <property type="component" value="Unassembled WGS sequence"/>
</dbReference>
<dbReference type="KEGG" id="pchm:VFPPC_17393"/>
<protein>
    <submittedName>
        <fullName evidence="2">Uncharacterized protein</fullName>
    </submittedName>
</protein>
<dbReference type="EMBL" id="LSBJ02000001">
    <property type="protein sequence ID" value="OWT43458.1"/>
    <property type="molecule type" value="Genomic_DNA"/>
</dbReference>
<comment type="caution">
    <text evidence="2">The sequence shown here is derived from an EMBL/GenBank/DDBJ whole genome shotgun (WGS) entry which is preliminary data.</text>
</comment>
<sequence>MSRTHLKPSPLWPNRKGIRAPGPKGKKRPSVAPLGEHHLGAQISFEQASRQAKQGREGPTLDDSEHGTWSIVERYIVVKARKPRWRIHRHMDGYLIASRASL</sequence>
<dbReference type="GeneID" id="33936371"/>
<gene>
    <name evidence="2" type="ORF">VFPPC_17393</name>
</gene>
<feature type="region of interest" description="Disordered" evidence="1">
    <location>
        <begin position="1"/>
        <end position="65"/>
    </location>
</feature>
<evidence type="ECO:0000313" key="3">
    <source>
        <dbReference type="Proteomes" id="UP000078397"/>
    </source>
</evidence>
<keyword evidence="3" id="KW-1185">Reference proteome</keyword>
<evidence type="ECO:0000313" key="2">
    <source>
        <dbReference type="EMBL" id="OWT43458.1"/>
    </source>
</evidence>